<dbReference type="OrthoDB" id="9342687at2"/>
<dbReference type="Proteomes" id="UP000185479">
    <property type="component" value="Chromosome"/>
</dbReference>
<sequence>MSTQVHPDRQDRIRGPLKFFTVAATVTGVFLIILVCRMILQYIVGVEMPEWATYIAMAHGFAYMVYLLSILVLGPRALWSVGTLFTTALSGVVPFFSFYMEIKRRKEIIAQFQL</sequence>
<keyword evidence="5 6" id="KW-0472">Membrane</keyword>
<keyword evidence="3 6" id="KW-0812">Transmembrane</keyword>
<evidence type="ECO:0000256" key="6">
    <source>
        <dbReference type="SAM" id="Phobius"/>
    </source>
</evidence>
<dbReference type="Pfam" id="PF12823">
    <property type="entry name" value="DUF3817"/>
    <property type="match status" value="1"/>
</dbReference>
<feature type="transmembrane region" description="Helical" evidence="6">
    <location>
        <begin position="52"/>
        <end position="72"/>
    </location>
</feature>
<protein>
    <submittedName>
        <fullName evidence="8">Membrane protein</fullName>
    </submittedName>
</protein>
<gene>
    <name evidence="9" type="ORF">CFL01nite_05290</name>
    <name evidence="8" type="ORF">CFLV_10180</name>
</gene>
<evidence type="ECO:0000313" key="10">
    <source>
        <dbReference type="Proteomes" id="UP000185479"/>
    </source>
</evidence>
<keyword evidence="2" id="KW-1003">Cell membrane</keyword>
<evidence type="ECO:0000256" key="5">
    <source>
        <dbReference type="ARBA" id="ARBA00023136"/>
    </source>
</evidence>
<evidence type="ECO:0000313" key="8">
    <source>
        <dbReference type="EMBL" id="APT87491.1"/>
    </source>
</evidence>
<accession>A0A1L7CNU1</accession>
<dbReference type="GeneID" id="82881050"/>
<feature type="transmembrane region" description="Helical" evidence="6">
    <location>
        <begin position="20"/>
        <end position="40"/>
    </location>
</feature>
<dbReference type="STRING" id="28028.CFLV_10180"/>
<evidence type="ECO:0000256" key="2">
    <source>
        <dbReference type="ARBA" id="ARBA00022475"/>
    </source>
</evidence>
<dbReference type="InterPro" id="IPR023845">
    <property type="entry name" value="DUF3817_TM"/>
</dbReference>
<evidence type="ECO:0000256" key="4">
    <source>
        <dbReference type="ARBA" id="ARBA00022989"/>
    </source>
</evidence>
<proteinExistence type="predicted"/>
<dbReference type="GO" id="GO:0005886">
    <property type="term" value="C:plasma membrane"/>
    <property type="evidence" value="ECO:0007669"/>
    <property type="project" value="UniProtKB-SubCell"/>
</dbReference>
<dbReference type="PANTHER" id="PTHR40077">
    <property type="entry name" value="MEMBRANE PROTEIN-RELATED"/>
    <property type="match status" value="1"/>
</dbReference>
<evidence type="ECO:0000256" key="3">
    <source>
        <dbReference type="ARBA" id="ARBA00022692"/>
    </source>
</evidence>
<dbReference type="RefSeq" id="WP_075730426.1">
    <property type="nucleotide sequence ID" value="NZ_BJNB01000005.1"/>
</dbReference>
<feature type="domain" description="DUF3817" evidence="7">
    <location>
        <begin position="17"/>
        <end position="105"/>
    </location>
</feature>
<evidence type="ECO:0000313" key="9">
    <source>
        <dbReference type="EMBL" id="GEB97034.1"/>
    </source>
</evidence>
<dbReference type="NCBIfam" id="TIGR03954">
    <property type="entry name" value="integ_memb_HG"/>
    <property type="match status" value="1"/>
</dbReference>
<dbReference type="Proteomes" id="UP000315353">
    <property type="component" value="Unassembled WGS sequence"/>
</dbReference>
<dbReference type="EMBL" id="CP009246">
    <property type="protein sequence ID" value="APT87491.1"/>
    <property type="molecule type" value="Genomic_DNA"/>
</dbReference>
<dbReference type="KEGG" id="cfc:CFLV_10180"/>
<keyword evidence="10" id="KW-1185">Reference proteome</keyword>
<comment type="subcellular location">
    <subcellularLocation>
        <location evidence="1">Cell membrane</location>
        <topology evidence="1">Multi-pass membrane protein</topology>
    </subcellularLocation>
</comment>
<name>A0A1L7CNU1_CORFL</name>
<feature type="transmembrane region" description="Helical" evidence="6">
    <location>
        <begin position="78"/>
        <end position="99"/>
    </location>
</feature>
<dbReference type="PANTHER" id="PTHR40077:SF2">
    <property type="entry name" value="MEMBRANE PROTEIN"/>
    <property type="match status" value="1"/>
</dbReference>
<reference evidence="8 10" key="1">
    <citation type="submission" date="2014-08" db="EMBL/GenBank/DDBJ databases">
        <title>Complete genome sequence of Corynebacterium flavescens OJ8(T)(=DSM 20296(T)), isolated from cheese.</title>
        <authorList>
            <person name="Ruckert C."/>
            <person name="Albersmeier A."/>
            <person name="Winkler A."/>
            <person name="Kalinowski J."/>
        </authorList>
    </citation>
    <scope>NUCLEOTIDE SEQUENCE [LARGE SCALE GENOMIC DNA]</scope>
    <source>
        <strain evidence="8 10">OJ8</strain>
    </source>
</reference>
<keyword evidence="4 6" id="KW-1133">Transmembrane helix</keyword>
<organism evidence="8 10">
    <name type="scientific">Corynebacterium flavescens</name>
    <dbReference type="NCBI Taxonomy" id="28028"/>
    <lineage>
        <taxon>Bacteria</taxon>
        <taxon>Bacillati</taxon>
        <taxon>Actinomycetota</taxon>
        <taxon>Actinomycetes</taxon>
        <taxon>Mycobacteriales</taxon>
        <taxon>Corynebacteriaceae</taxon>
        <taxon>Corynebacterium</taxon>
    </lineage>
</organism>
<dbReference type="EMBL" id="BJNB01000005">
    <property type="protein sequence ID" value="GEB97034.1"/>
    <property type="molecule type" value="Genomic_DNA"/>
</dbReference>
<reference evidence="9 11" key="2">
    <citation type="submission" date="2019-06" db="EMBL/GenBank/DDBJ databases">
        <title>Whole genome shotgun sequence of Corynebacterium flavescens NBRC 14136.</title>
        <authorList>
            <person name="Hosoyama A."/>
            <person name="Uohara A."/>
            <person name="Ohji S."/>
            <person name="Ichikawa N."/>
        </authorList>
    </citation>
    <scope>NUCLEOTIDE SEQUENCE [LARGE SCALE GENOMIC DNA]</scope>
    <source>
        <strain evidence="9 11">NBRC 14136</strain>
    </source>
</reference>
<evidence type="ECO:0000259" key="7">
    <source>
        <dbReference type="Pfam" id="PF12823"/>
    </source>
</evidence>
<evidence type="ECO:0000256" key="1">
    <source>
        <dbReference type="ARBA" id="ARBA00004651"/>
    </source>
</evidence>
<evidence type="ECO:0000313" key="11">
    <source>
        <dbReference type="Proteomes" id="UP000315353"/>
    </source>
</evidence>
<dbReference type="AlphaFoldDB" id="A0A1L7CNU1"/>